<reference evidence="3 4" key="1">
    <citation type="submission" date="2020-08" db="EMBL/GenBank/DDBJ databases">
        <title>Functional genomics of gut bacteria from endangered species of beetles.</title>
        <authorList>
            <person name="Carlos-Shanley C."/>
        </authorList>
    </citation>
    <scope>NUCLEOTIDE SEQUENCE [LARGE SCALE GENOMIC DNA]</scope>
    <source>
        <strain evidence="3 4">S00245</strain>
    </source>
</reference>
<sequence>MARDVSVVVRQQKVFHDGNGMNVLLVGDDNAKVEAKDIQMLLDEGVIEDPGSDAVAGAHIGGYADGGEQNGPGDTTFRQPIGEFTGEQERNLAQQSQAAAVAGGASSPSGSEDDSELVELRNRVAELDEECDTLVAERDAALKERDELQRQLDEARQATTIQGTVEQGGAPLSAGTQIGGFDHDGDGTAGGSRPYDPPALTGKNKAELLAIAEAEGVTIEDGATNAAIIEAIEAARAGEDEAPAA</sequence>
<gene>
    <name evidence="3" type="ORF">HNO88_002965</name>
</gene>
<dbReference type="Proteomes" id="UP000555448">
    <property type="component" value="Unassembled WGS sequence"/>
</dbReference>
<dbReference type="EMBL" id="JACHLR010000013">
    <property type="protein sequence ID" value="MBB4859636.1"/>
    <property type="molecule type" value="Genomic_DNA"/>
</dbReference>
<evidence type="ECO:0000313" key="3">
    <source>
        <dbReference type="EMBL" id="MBB4859636.1"/>
    </source>
</evidence>
<evidence type="ECO:0000256" key="2">
    <source>
        <dbReference type="SAM" id="MobiDB-lite"/>
    </source>
</evidence>
<evidence type="ECO:0000256" key="1">
    <source>
        <dbReference type="SAM" id="Coils"/>
    </source>
</evidence>
<dbReference type="RefSeq" id="WP_184246906.1">
    <property type="nucleotide sequence ID" value="NZ_JACHLR010000013.1"/>
</dbReference>
<feature type="region of interest" description="Disordered" evidence="2">
    <location>
        <begin position="96"/>
        <end position="117"/>
    </location>
</feature>
<evidence type="ECO:0000313" key="4">
    <source>
        <dbReference type="Proteomes" id="UP000555448"/>
    </source>
</evidence>
<accession>A0A7W7KBW3</accession>
<keyword evidence="4" id="KW-1185">Reference proteome</keyword>
<protein>
    <submittedName>
        <fullName evidence="3">Uncharacterized protein</fullName>
    </submittedName>
</protein>
<comment type="caution">
    <text evidence="3">The sequence shown here is derived from an EMBL/GenBank/DDBJ whole genome shotgun (WGS) entry which is preliminary data.</text>
</comment>
<organism evidence="3 4">
    <name type="scientific">Novosphingobium chloroacetimidivorans</name>
    <dbReference type="NCBI Taxonomy" id="1428314"/>
    <lineage>
        <taxon>Bacteria</taxon>
        <taxon>Pseudomonadati</taxon>
        <taxon>Pseudomonadota</taxon>
        <taxon>Alphaproteobacteria</taxon>
        <taxon>Sphingomonadales</taxon>
        <taxon>Sphingomonadaceae</taxon>
        <taxon>Novosphingobium</taxon>
    </lineage>
</organism>
<proteinExistence type="predicted"/>
<feature type="coiled-coil region" evidence="1">
    <location>
        <begin position="117"/>
        <end position="158"/>
    </location>
</feature>
<dbReference type="AlphaFoldDB" id="A0A7W7KBW3"/>
<keyword evidence="1" id="KW-0175">Coiled coil</keyword>
<name>A0A7W7KBW3_9SPHN</name>
<feature type="compositionally biased region" description="Low complexity" evidence="2">
    <location>
        <begin position="96"/>
        <end position="110"/>
    </location>
</feature>